<dbReference type="RefSeq" id="WP_006077310.1">
    <property type="nucleotide sequence ID" value="NZ_AOMD01000018.1"/>
</dbReference>
<gene>
    <name evidence="3" type="ORF">C449_07270</name>
</gene>
<feature type="domain" description="HVO-A0261-like N-terminal" evidence="2">
    <location>
        <begin position="4"/>
        <end position="84"/>
    </location>
</feature>
<dbReference type="EMBL" id="AOMD01000018">
    <property type="protein sequence ID" value="EMA45405.1"/>
    <property type="molecule type" value="Genomic_DNA"/>
</dbReference>
<dbReference type="InterPro" id="IPR036388">
    <property type="entry name" value="WH-like_DNA-bd_sf"/>
</dbReference>
<keyword evidence="4" id="KW-1185">Reference proteome</keyword>
<protein>
    <submittedName>
        <fullName evidence="3">Uncharacterized protein</fullName>
    </submittedName>
</protein>
<organism evidence="3 4">
    <name type="scientific">Halococcus saccharolyticus DSM 5350</name>
    <dbReference type="NCBI Taxonomy" id="1227455"/>
    <lineage>
        <taxon>Archaea</taxon>
        <taxon>Methanobacteriati</taxon>
        <taxon>Methanobacteriota</taxon>
        <taxon>Stenosarchaea group</taxon>
        <taxon>Halobacteria</taxon>
        <taxon>Halobacteriales</taxon>
        <taxon>Halococcaceae</taxon>
        <taxon>Halococcus</taxon>
    </lineage>
</organism>
<feature type="domain" description="Methanogenesis regulatory protein FilR1 middle" evidence="1">
    <location>
        <begin position="117"/>
        <end position="244"/>
    </location>
</feature>
<dbReference type="Proteomes" id="UP000011669">
    <property type="component" value="Unassembled WGS sequence"/>
</dbReference>
<dbReference type="InterPro" id="IPR013561">
    <property type="entry name" value="FilR1_middle_dom"/>
</dbReference>
<dbReference type="Pfam" id="PF25213">
    <property type="entry name" value="HVO_A0261_N"/>
    <property type="match status" value="1"/>
</dbReference>
<dbReference type="InterPro" id="IPR036390">
    <property type="entry name" value="WH_DNA-bd_sf"/>
</dbReference>
<evidence type="ECO:0000313" key="3">
    <source>
        <dbReference type="EMBL" id="EMA45405.1"/>
    </source>
</evidence>
<dbReference type="InParanoid" id="M0MLT3"/>
<dbReference type="SUPFAM" id="SSF46785">
    <property type="entry name" value="Winged helix' DNA-binding domain"/>
    <property type="match status" value="1"/>
</dbReference>
<comment type="caution">
    <text evidence="3">The sequence shown here is derived from an EMBL/GenBank/DDBJ whole genome shotgun (WGS) entry which is preliminary data.</text>
</comment>
<evidence type="ECO:0000259" key="2">
    <source>
        <dbReference type="Pfam" id="PF25213"/>
    </source>
</evidence>
<sequence>MSDELVELARRASALAVLRDGALDRRELQERLGVSRPTAHRFTRTFEDQGLVERSAGELSLTPMGAVIAESVAEFRETVETAQRVEPVFEIVSDADPTFVREAFGNATVTTAEPGDPYRGVRRFMSLVEDSERLRGVDPTAINPLHLDGLHARIVDGMETDAIFLPGVVESLLRSNPDRAREAFESGNLTLRVHDDLPFGLTLCDDRIGIGLYDDETGLLKTYIDTASPAAREWAEDVYADYRDESTLLSEHSELSELLPAEAETND</sequence>
<name>M0MLT3_9EURY</name>
<dbReference type="Gene3D" id="1.10.10.10">
    <property type="entry name" value="Winged helix-like DNA-binding domain superfamily/Winged helix DNA-binding domain"/>
    <property type="match status" value="1"/>
</dbReference>
<evidence type="ECO:0000313" key="4">
    <source>
        <dbReference type="Proteomes" id="UP000011669"/>
    </source>
</evidence>
<dbReference type="PATRIC" id="fig|1227455.4.peg.1483"/>
<dbReference type="AlphaFoldDB" id="M0MLT3"/>
<evidence type="ECO:0000259" key="1">
    <source>
        <dbReference type="Pfam" id="PF08350"/>
    </source>
</evidence>
<proteinExistence type="predicted"/>
<dbReference type="OrthoDB" id="330490at2157"/>
<dbReference type="InterPro" id="IPR057527">
    <property type="entry name" value="HVO_A0261-like_N"/>
</dbReference>
<dbReference type="Pfam" id="PF08350">
    <property type="entry name" value="FilR1_middle"/>
    <property type="match status" value="1"/>
</dbReference>
<reference evidence="3 4" key="1">
    <citation type="journal article" date="2014" name="PLoS Genet.">
        <title>Phylogenetically driven sequencing of extremely halophilic archaea reveals strategies for static and dynamic osmo-response.</title>
        <authorList>
            <person name="Becker E.A."/>
            <person name="Seitzer P.M."/>
            <person name="Tritt A."/>
            <person name="Larsen D."/>
            <person name="Krusor M."/>
            <person name="Yao A.I."/>
            <person name="Wu D."/>
            <person name="Madern D."/>
            <person name="Eisen J.A."/>
            <person name="Darling A.E."/>
            <person name="Facciotti M.T."/>
        </authorList>
    </citation>
    <scope>NUCLEOTIDE SEQUENCE [LARGE SCALE GENOMIC DNA]</scope>
    <source>
        <strain evidence="3 4">DSM 5350</strain>
    </source>
</reference>
<accession>M0MLT3</accession>